<name>A0A518D3G9_9BACT</name>
<keyword evidence="2" id="KW-0808">Transferase</keyword>
<dbReference type="AlphaFoldDB" id="A0A518D3G9"/>
<dbReference type="InterPro" id="IPR029044">
    <property type="entry name" value="Nucleotide-diphossugar_trans"/>
</dbReference>
<dbReference type="Proteomes" id="UP000319342">
    <property type="component" value="Chromosome"/>
</dbReference>
<dbReference type="OrthoDB" id="9771846at2"/>
<dbReference type="PANTHER" id="PTHR43179:SF7">
    <property type="entry name" value="RHAMNOSYLTRANSFERASE WBBL"/>
    <property type="match status" value="1"/>
</dbReference>
<evidence type="ECO:0000313" key="2">
    <source>
        <dbReference type="EMBL" id="QDU86021.1"/>
    </source>
</evidence>
<feature type="region of interest" description="Disordered" evidence="1">
    <location>
        <begin position="316"/>
        <end position="337"/>
    </location>
</feature>
<keyword evidence="3" id="KW-1185">Reference proteome</keyword>
<dbReference type="GO" id="GO:0102096">
    <property type="term" value="F:decaprenyl-N-acetyl-alpha-D-glucosaminyl-pyrophosphate:dTDP-alpha-L-rhamnose rhamnosyltransferase activity"/>
    <property type="evidence" value="ECO:0007669"/>
    <property type="project" value="UniProtKB-EC"/>
</dbReference>
<feature type="compositionally biased region" description="Basic and acidic residues" evidence="1">
    <location>
        <begin position="322"/>
        <end position="337"/>
    </location>
</feature>
<gene>
    <name evidence="2" type="primary">wbbL_6</name>
    <name evidence="2" type="ORF">Pla163_31680</name>
</gene>
<dbReference type="EMBL" id="CP036290">
    <property type="protein sequence ID" value="QDU86021.1"/>
    <property type="molecule type" value="Genomic_DNA"/>
</dbReference>
<proteinExistence type="predicted"/>
<evidence type="ECO:0000313" key="3">
    <source>
        <dbReference type="Proteomes" id="UP000319342"/>
    </source>
</evidence>
<accession>A0A518D3G9</accession>
<keyword evidence="2" id="KW-0328">Glycosyltransferase</keyword>
<sequence length="337" mass="36782">MSHVLIVVVNYRTAELVEDGLVSIAAELRTTRNDLRTVIVDNASGDGSAERLAAFVERSGFGAWCDVIAAPTNGGFAAGNNLAIEPALRSDAPPDHVLLLNPDARVLPGAVDELVAFLDSTPAAGIAGSQLLHPSGEAQASTFRFPSLLSEIDSGLRFGPVTKLLERHRILAPITSEPSRTGWVAGASMLVRRAVFEAIGPMDEGFFLYFEETDFCRRAADAGFESWYVPSSHVVHLVGQSTGVTNAKDQNRRRPPYWFESRRRYLRRHHGALGAFAIDAAYATCFALWRLRRAIQRKPDTDPAGFLGDLVRHSFRGGASERPSELSRAREDTQRAA</sequence>
<dbReference type="Pfam" id="PF13641">
    <property type="entry name" value="Glyco_tranf_2_3"/>
    <property type="match status" value="1"/>
</dbReference>
<dbReference type="RefSeq" id="WP_145190490.1">
    <property type="nucleotide sequence ID" value="NZ_CP036290.1"/>
</dbReference>
<dbReference type="SUPFAM" id="SSF53448">
    <property type="entry name" value="Nucleotide-diphospho-sugar transferases"/>
    <property type="match status" value="1"/>
</dbReference>
<dbReference type="EC" id="2.4.1.289" evidence="2"/>
<evidence type="ECO:0000256" key="1">
    <source>
        <dbReference type="SAM" id="MobiDB-lite"/>
    </source>
</evidence>
<dbReference type="Gene3D" id="3.90.550.10">
    <property type="entry name" value="Spore Coat Polysaccharide Biosynthesis Protein SpsA, Chain A"/>
    <property type="match status" value="1"/>
</dbReference>
<dbReference type="CDD" id="cd04186">
    <property type="entry name" value="GT_2_like_c"/>
    <property type="match status" value="1"/>
</dbReference>
<dbReference type="PANTHER" id="PTHR43179">
    <property type="entry name" value="RHAMNOSYLTRANSFERASE WBBL"/>
    <property type="match status" value="1"/>
</dbReference>
<reference evidence="2 3" key="1">
    <citation type="submission" date="2019-02" db="EMBL/GenBank/DDBJ databases">
        <title>Deep-cultivation of Planctomycetes and their phenomic and genomic characterization uncovers novel biology.</title>
        <authorList>
            <person name="Wiegand S."/>
            <person name="Jogler M."/>
            <person name="Boedeker C."/>
            <person name="Pinto D."/>
            <person name="Vollmers J."/>
            <person name="Rivas-Marin E."/>
            <person name="Kohn T."/>
            <person name="Peeters S.H."/>
            <person name="Heuer A."/>
            <person name="Rast P."/>
            <person name="Oberbeckmann S."/>
            <person name="Bunk B."/>
            <person name="Jeske O."/>
            <person name="Meyerdierks A."/>
            <person name="Storesund J.E."/>
            <person name="Kallscheuer N."/>
            <person name="Luecker S."/>
            <person name="Lage O.M."/>
            <person name="Pohl T."/>
            <person name="Merkel B.J."/>
            <person name="Hornburger P."/>
            <person name="Mueller R.-W."/>
            <person name="Bruemmer F."/>
            <person name="Labrenz M."/>
            <person name="Spormann A.M."/>
            <person name="Op den Camp H."/>
            <person name="Overmann J."/>
            <person name="Amann R."/>
            <person name="Jetten M.S.M."/>
            <person name="Mascher T."/>
            <person name="Medema M.H."/>
            <person name="Devos D.P."/>
            <person name="Kaster A.-K."/>
            <person name="Ovreas L."/>
            <person name="Rohde M."/>
            <person name="Galperin M.Y."/>
            <person name="Jogler C."/>
        </authorList>
    </citation>
    <scope>NUCLEOTIDE SEQUENCE [LARGE SCALE GENOMIC DNA]</scope>
    <source>
        <strain evidence="2 3">Pla163</strain>
    </source>
</reference>
<organism evidence="2 3">
    <name type="scientific">Rohdeia mirabilis</name>
    <dbReference type="NCBI Taxonomy" id="2528008"/>
    <lineage>
        <taxon>Bacteria</taxon>
        <taxon>Pseudomonadati</taxon>
        <taxon>Planctomycetota</taxon>
        <taxon>Planctomycetia</taxon>
        <taxon>Planctomycetia incertae sedis</taxon>
        <taxon>Rohdeia</taxon>
    </lineage>
</organism>
<protein>
    <submittedName>
        <fullName evidence="2">N-acetylglucosaminyl-diphospho-decaprenol L-rhamnosyltransferase</fullName>
        <ecNumber evidence="2">2.4.1.289</ecNumber>
    </submittedName>
</protein>